<reference evidence="1 2" key="1">
    <citation type="journal article" date="2018" name="Science">
        <title>The opium poppy genome and morphinan production.</title>
        <authorList>
            <person name="Guo L."/>
            <person name="Winzer T."/>
            <person name="Yang X."/>
            <person name="Li Y."/>
            <person name="Ning Z."/>
            <person name="He Z."/>
            <person name="Teodor R."/>
            <person name="Lu Y."/>
            <person name="Bowser T.A."/>
            <person name="Graham I.A."/>
            <person name="Ye K."/>
        </authorList>
    </citation>
    <scope>NUCLEOTIDE SEQUENCE [LARGE SCALE GENOMIC DNA]</scope>
    <source>
        <strain evidence="2">cv. HN1</strain>
        <tissue evidence="1">Leaves</tissue>
    </source>
</reference>
<gene>
    <name evidence="1" type="ORF">C5167_038209</name>
</gene>
<dbReference type="Gramene" id="RZC45263">
    <property type="protein sequence ID" value="RZC45263"/>
    <property type="gene ID" value="C5167_038209"/>
</dbReference>
<proteinExistence type="predicted"/>
<dbReference type="EMBL" id="CM010715">
    <property type="protein sequence ID" value="RZC45263.1"/>
    <property type="molecule type" value="Genomic_DNA"/>
</dbReference>
<dbReference type="Proteomes" id="UP000316621">
    <property type="component" value="Chromosome 1"/>
</dbReference>
<sequence length="108" mass="12620">MISICWSPRSGPHLYARYIVSHGGNWIVNLRRDQGHKCNLCQEEEEEEEEPGMRPMLEIACVKKEEILMERHYNPEMRNIEKIEYKALCTKPETTTTASGKREEITTP</sequence>
<name>A0A4Y7I8K0_PAPSO</name>
<evidence type="ECO:0000313" key="2">
    <source>
        <dbReference type="Proteomes" id="UP000316621"/>
    </source>
</evidence>
<accession>A0A4Y7I8K0</accession>
<dbReference type="AlphaFoldDB" id="A0A4Y7I8K0"/>
<evidence type="ECO:0000313" key="1">
    <source>
        <dbReference type="EMBL" id="RZC45263.1"/>
    </source>
</evidence>
<keyword evidence="2" id="KW-1185">Reference proteome</keyword>
<protein>
    <submittedName>
        <fullName evidence="1">Uncharacterized protein</fullName>
    </submittedName>
</protein>
<organism evidence="1 2">
    <name type="scientific">Papaver somniferum</name>
    <name type="common">Opium poppy</name>
    <dbReference type="NCBI Taxonomy" id="3469"/>
    <lineage>
        <taxon>Eukaryota</taxon>
        <taxon>Viridiplantae</taxon>
        <taxon>Streptophyta</taxon>
        <taxon>Embryophyta</taxon>
        <taxon>Tracheophyta</taxon>
        <taxon>Spermatophyta</taxon>
        <taxon>Magnoliopsida</taxon>
        <taxon>Ranunculales</taxon>
        <taxon>Papaveraceae</taxon>
        <taxon>Papaveroideae</taxon>
        <taxon>Papaver</taxon>
    </lineage>
</organism>